<evidence type="ECO:0000313" key="2">
    <source>
        <dbReference type="Proteomes" id="UP000257109"/>
    </source>
</evidence>
<accession>A0A371I7F1</accession>
<dbReference type="PANTHER" id="PTHR33067">
    <property type="entry name" value="RNA-DIRECTED DNA POLYMERASE-RELATED"/>
    <property type="match status" value="1"/>
</dbReference>
<sequence length="375" mass="41348">MIDATSGGALMDNTLTTARHLISNMTRNTQQFGIRGVGPSQMVNEVSAIDNLRLENKLTELTSLVIQLVVGQHQPNMAARVYGICTSIVHFTNMCPTLQEIESDHLESVRSIGGYQYGKQPYQNIKRHRSNNSNNRECHHKTTPYLWRLDEVTGYKQPGNLNATIQDLKTQVVQLANTVSQLQSVGLGNLPAQTIPNLRGSASVVSLTSGRELPQTASHQCKFEPEVASPLPKSVRSVPLPFQNQTLSTRKSKIDEDLLKMFRKVEINIPLLDIPKHAKFLKELCVQKRGKMKGKGMAELSGIVSALTKNEAAAGPHQNLPKKCRDLEIFSVPCTIGECTFADAMLDVGASINVMPTSVYKSLNFGDLEPTRMTI</sequence>
<dbReference type="PANTHER" id="PTHR33067:SF9">
    <property type="entry name" value="RNA-DIRECTED DNA POLYMERASE"/>
    <property type="match status" value="1"/>
</dbReference>
<organism evidence="1 2">
    <name type="scientific">Mucuna pruriens</name>
    <name type="common">Velvet bean</name>
    <name type="synonym">Dolichos pruriens</name>
    <dbReference type="NCBI Taxonomy" id="157652"/>
    <lineage>
        <taxon>Eukaryota</taxon>
        <taxon>Viridiplantae</taxon>
        <taxon>Streptophyta</taxon>
        <taxon>Embryophyta</taxon>
        <taxon>Tracheophyta</taxon>
        <taxon>Spermatophyta</taxon>
        <taxon>Magnoliopsida</taxon>
        <taxon>eudicotyledons</taxon>
        <taxon>Gunneridae</taxon>
        <taxon>Pentapetalae</taxon>
        <taxon>rosids</taxon>
        <taxon>fabids</taxon>
        <taxon>Fabales</taxon>
        <taxon>Fabaceae</taxon>
        <taxon>Papilionoideae</taxon>
        <taxon>50 kb inversion clade</taxon>
        <taxon>NPAAA clade</taxon>
        <taxon>indigoferoid/millettioid clade</taxon>
        <taxon>Phaseoleae</taxon>
        <taxon>Mucuna</taxon>
    </lineage>
</organism>
<proteinExistence type="predicted"/>
<dbReference type="EMBL" id="QJKJ01000737">
    <property type="protein sequence ID" value="RDY10970.1"/>
    <property type="molecule type" value="Genomic_DNA"/>
</dbReference>
<name>A0A371I7F1_MUCPR</name>
<dbReference type="Proteomes" id="UP000257109">
    <property type="component" value="Unassembled WGS sequence"/>
</dbReference>
<dbReference type="OrthoDB" id="778454at2759"/>
<dbReference type="InterPro" id="IPR021109">
    <property type="entry name" value="Peptidase_aspartic_dom_sf"/>
</dbReference>
<evidence type="ECO:0008006" key="3">
    <source>
        <dbReference type="Google" id="ProtNLM"/>
    </source>
</evidence>
<feature type="non-terminal residue" evidence="1">
    <location>
        <position position="1"/>
    </location>
</feature>
<protein>
    <recommendedName>
        <fullName evidence="3">Aspartic peptidase DDI1-type domain-containing protein</fullName>
    </recommendedName>
</protein>
<comment type="caution">
    <text evidence="1">The sequence shown here is derived from an EMBL/GenBank/DDBJ whole genome shotgun (WGS) entry which is preliminary data.</text>
</comment>
<dbReference type="Gene3D" id="2.40.70.10">
    <property type="entry name" value="Acid Proteases"/>
    <property type="match status" value="1"/>
</dbReference>
<evidence type="ECO:0000313" key="1">
    <source>
        <dbReference type="EMBL" id="RDY10970.1"/>
    </source>
</evidence>
<reference evidence="1" key="1">
    <citation type="submission" date="2018-05" db="EMBL/GenBank/DDBJ databases">
        <title>Draft genome of Mucuna pruriens seed.</title>
        <authorList>
            <person name="Nnadi N.E."/>
            <person name="Vos R."/>
            <person name="Hasami M.H."/>
            <person name="Devisetty U.K."/>
            <person name="Aguiy J.C."/>
        </authorList>
    </citation>
    <scope>NUCLEOTIDE SEQUENCE [LARGE SCALE GENOMIC DNA]</scope>
    <source>
        <strain evidence="1">JCA_2017</strain>
    </source>
</reference>
<dbReference type="AlphaFoldDB" id="A0A371I7F1"/>
<keyword evidence="2" id="KW-1185">Reference proteome</keyword>
<gene>
    <name evidence="1" type="ORF">CR513_04433</name>
</gene>